<evidence type="ECO:0000256" key="3">
    <source>
        <dbReference type="ARBA" id="ARBA00022448"/>
    </source>
</evidence>
<dbReference type="InterPro" id="IPR003439">
    <property type="entry name" value="ABC_transporter-like_ATP-bd"/>
</dbReference>
<dbReference type="InterPro" id="IPR003593">
    <property type="entry name" value="AAA+_ATPase"/>
</dbReference>
<keyword evidence="5" id="KW-0067">ATP-binding</keyword>
<dbReference type="SMART" id="SM00382">
    <property type="entry name" value="AAA"/>
    <property type="match status" value="1"/>
</dbReference>
<keyword evidence="6" id="KW-0046">Antibiotic resistance</keyword>
<accession>A0ABP9J2S5</accession>
<comment type="subcellular location">
    <subcellularLocation>
        <location evidence="1">Cell membrane</location>
        <topology evidence="1">Peripheral membrane protein</topology>
    </subcellularLocation>
</comment>
<dbReference type="InterPro" id="IPR027417">
    <property type="entry name" value="P-loop_NTPase"/>
</dbReference>
<dbReference type="Pfam" id="PF00005">
    <property type="entry name" value="ABC_tran"/>
    <property type="match status" value="1"/>
</dbReference>
<comment type="similarity">
    <text evidence="2">Belongs to the ABC transporter superfamily.</text>
</comment>
<dbReference type="SUPFAM" id="SSF52540">
    <property type="entry name" value="P-loop containing nucleoside triphosphate hydrolases"/>
    <property type="match status" value="1"/>
</dbReference>
<dbReference type="PANTHER" id="PTHR42711:SF5">
    <property type="entry name" value="ABC TRANSPORTER ATP-BINDING PROTEIN NATA"/>
    <property type="match status" value="1"/>
</dbReference>
<comment type="caution">
    <text evidence="8">The sequence shown here is derived from an EMBL/GenBank/DDBJ whole genome shotgun (WGS) entry which is preliminary data.</text>
</comment>
<sequence length="326" mass="34435">MSEPAIVVEQLGRSFTDRGREIVALRDVSFQIGAGEIVGLLGSNGAGKTTLTKILATLLLPTTGLARIFGHDVTRDLRAVRRMTGVVLGGDRGLYAKLNARDNLRFFAVLAGVGRRGLSAKVDAALEEVGLVGAADRAVETYSKGMRQRLHIAIGMIGEPRVLLLDEPTVGLDPVEAERLRGTVAALRDTGVSVLLTSHHLLDIERLAARVIILADGTLAADLPVEEFARQAGYTATVIVRGTGTPPDAGAVSSPDIAVGAVDTADGAWTLRLHVRDWSVGSFGLLEKALAHVSVLDVRIEPVRLEDVYSHVAARLAAGSRVGGVR</sequence>
<dbReference type="Proteomes" id="UP001501759">
    <property type="component" value="Unassembled WGS sequence"/>
</dbReference>
<dbReference type="EMBL" id="BAABKB010000016">
    <property type="protein sequence ID" value="GAA5016883.1"/>
    <property type="molecule type" value="Genomic_DNA"/>
</dbReference>
<keyword evidence="3" id="KW-0813">Transport</keyword>
<dbReference type="Gene3D" id="3.40.50.300">
    <property type="entry name" value="P-loop containing nucleotide triphosphate hydrolases"/>
    <property type="match status" value="1"/>
</dbReference>
<gene>
    <name evidence="8" type="ORF">GCM10023335_43030</name>
</gene>
<proteinExistence type="inferred from homology"/>
<dbReference type="PROSITE" id="PS50893">
    <property type="entry name" value="ABC_TRANSPORTER_2"/>
    <property type="match status" value="1"/>
</dbReference>
<dbReference type="PANTHER" id="PTHR42711">
    <property type="entry name" value="ABC TRANSPORTER ATP-BINDING PROTEIN"/>
    <property type="match status" value="1"/>
</dbReference>
<evidence type="ECO:0000256" key="2">
    <source>
        <dbReference type="ARBA" id="ARBA00005417"/>
    </source>
</evidence>
<organism evidence="8 9">
    <name type="scientific">Streptomyces siamensis</name>
    <dbReference type="NCBI Taxonomy" id="1274986"/>
    <lineage>
        <taxon>Bacteria</taxon>
        <taxon>Bacillati</taxon>
        <taxon>Actinomycetota</taxon>
        <taxon>Actinomycetes</taxon>
        <taxon>Kitasatosporales</taxon>
        <taxon>Streptomycetaceae</taxon>
        <taxon>Streptomyces</taxon>
    </lineage>
</organism>
<keyword evidence="4" id="KW-0547">Nucleotide-binding</keyword>
<reference evidence="9" key="1">
    <citation type="journal article" date="2019" name="Int. J. Syst. Evol. Microbiol.">
        <title>The Global Catalogue of Microorganisms (GCM) 10K type strain sequencing project: providing services to taxonomists for standard genome sequencing and annotation.</title>
        <authorList>
            <consortium name="The Broad Institute Genomics Platform"/>
            <consortium name="The Broad Institute Genome Sequencing Center for Infectious Disease"/>
            <person name="Wu L."/>
            <person name="Ma J."/>
        </authorList>
    </citation>
    <scope>NUCLEOTIDE SEQUENCE [LARGE SCALE GENOMIC DNA]</scope>
    <source>
        <strain evidence="9">JCM 18409</strain>
    </source>
</reference>
<dbReference type="CDD" id="cd03230">
    <property type="entry name" value="ABC_DR_subfamily_A"/>
    <property type="match status" value="1"/>
</dbReference>
<evidence type="ECO:0000256" key="6">
    <source>
        <dbReference type="ARBA" id="ARBA00023251"/>
    </source>
</evidence>
<protein>
    <recommendedName>
        <fullName evidence="7">ABC transporter domain-containing protein</fullName>
    </recommendedName>
</protein>
<feature type="domain" description="ABC transporter" evidence="7">
    <location>
        <begin position="6"/>
        <end position="241"/>
    </location>
</feature>
<name>A0ABP9J2S5_9ACTN</name>
<evidence type="ECO:0000256" key="4">
    <source>
        <dbReference type="ARBA" id="ARBA00022741"/>
    </source>
</evidence>
<evidence type="ECO:0000256" key="1">
    <source>
        <dbReference type="ARBA" id="ARBA00004202"/>
    </source>
</evidence>
<dbReference type="RefSeq" id="WP_345651486.1">
    <property type="nucleotide sequence ID" value="NZ_BAABKB010000016.1"/>
</dbReference>
<evidence type="ECO:0000256" key="5">
    <source>
        <dbReference type="ARBA" id="ARBA00022840"/>
    </source>
</evidence>
<dbReference type="InterPro" id="IPR050763">
    <property type="entry name" value="ABC_transporter_ATP-binding"/>
</dbReference>
<evidence type="ECO:0000313" key="9">
    <source>
        <dbReference type="Proteomes" id="UP001501759"/>
    </source>
</evidence>
<keyword evidence="9" id="KW-1185">Reference proteome</keyword>
<evidence type="ECO:0000259" key="7">
    <source>
        <dbReference type="PROSITE" id="PS50893"/>
    </source>
</evidence>
<evidence type="ECO:0000313" key="8">
    <source>
        <dbReference type="EMBL" id="GAA5016883.1"/>
    </source>
</evidence>